<dbReference type="PANTHER" id="PTHR30006:SF3">
    <property type="entry name" value="THIAMINE-BINDING PERIPLASMIC PROTEIN"/>
    <property type="match status" value="1"/>
</dbReference>
<dbReference type="EMBL" id="BMZQ01000001">
    <property type="protein sequence ID" value="GHD12550.1"/>
    <property type="molecule type" value="Genomic_DNA"/>
</dbReference>
<feature type="signal peptide" evidence="6">
    <location>
        <begin position="1"/>
        <end position="39"/>
    </location>
</feature>
<gene>
    <name evidence="7" type="ORF">GCM10016234_17050</name>
</gene>
<comment type="subcellular location">
    <subcellularLocation>
        <location evidence="1">Periplasm</location>
    </subcellularLocation>
</comment>
<feature type="chain" id="PRO_5035191396" evidence="6">
    <location>
        <begin position="40"/>
        <end position="350"/>
    </location>
</feature>
<organism evidence="7 8">
    <name type="scientific">Tianweitania populi</name>
    <dbReference type="NCBI Taxonomy" id="1607949"/>
    <lineage>
        <taxon>Bacteria</taxon>
        <taxon>Pseudomonadati</taxon>
        <taxon>Pseudomonadota</taxon>
        <taxon>Alphaproteobacteria</taxon>
        <taxon>Hyphomicrobiales</taxon>
        <taxon>Phyllobacteriaceae</taxon>
        <taxon>Tianweitania</taxon>
    </lineage>
</organism>
<dbReference type="InterPro" id="IPR006059">
    <property type="entry name" value="SBP"/>
</dbReference>
<dbReference type="GO" id="GO:0030288">
    <property type="term" value="C:outer membrane-bounded periplasmic space"/>
    <property type="evidence" value="ECO:0007669"/>
    <property type="project" value="TreeGrafter"/>
</dbReference>
<dbReference type="Gene3D" id="3.40.190.10">
    <property type="entry name" value="Periplasmic binding protein-like II"/>
    <property type="match status" value="2"/>
</dbReference>
<evidence type="ECO:0000313" key="7">
    <source>
        <dbReference type="EMBL" id="GHD12550.1"/>
    </source>
</evidence>
<dbReference type="CDD" id="cd13589">
    <property type="entry name" value="PBP2_polyamine_RpCGA009"/>
    <property type="match status" value="1"/>
</dbReference>
<dbReference type="PANTHER" id="PTHR30006">
    <property type="entry name" value="THIAMINE-BINDING PERIPLASMIC PROTEIN-RELATED"/>
    <property type="match status" value="1"/>
</dbReference>
<evidence type="ECO:0000256" key="5">
    <source>
        <dbReference type="ARBA" id="ARBA00022764"/>
    </source>
</evidence>
<protein>
    <submittedName>
        <fullName evidence="7">ABC transporter substrate-binding protein</fullName>
    </submittedName>
</protein>
<evidence type="ECO:0000256" key="4">
    <source>
        <dbReference type="ARBA" id="ARBA00022729"/>
    </source>
</evidence>
<dbReference type="PROSITE" id="PS51318">
    <property type="entry name" value="TAT"/>
    <property type="match status" value="1"/>
</dbReference>
<reference evidence="7" key="1">
    <citation type="journal article" date="2014" name="Int. J. Syst. Evol. Microbiol.">
        <title>Complete genome sequence of Corynebacterium casei LMG S-19264T (=DSM 44701T), isolated from a smear-ripened cheese.</title>
        <authorList>
            <consortium name="US DOE Joint Genome Institute (JGI-PGF)"/>
            <person name="Walter F."/>
            <person name="Albersmeier A."/>
            <person name="Kalinowski J."/>
            <person name="Ruckert C."/>
        </authorList>
    </citation>
    <scope>NUCLEOTIDE SEQUENCE</scope>
    <source>
        <strain evidence="7">KCTC 42249</strain>
    </source>
</reference>
<evidence type="ECO:0000256" key="1">
    <source>
        <dbReference type="ARBA" id="ARBA00004418"/>
    </source>
</evidence>
<sequence>MRDIISRQNTILRPTRRGFLTGAAALAAAPLATPFVARAQETALSINTWGGEWEEAARANLFDPFTAETGIKIQTVSPVSFAKLAQQVNTGTYEFDVTTLGAAELVRANQNGLLEDLEESYPGGLYNNGMGSHAFATLMGWRKDKFGDEPKSWADFWDVERFPGKRSLQRYAARVIPIALLADGVAPKDLYPLDVERAFKSLDRIKEHVVVWWTAGAQSSQLLRDGEVDMIGIWNTRFFNAQDGGSPVAMTWNQAILDKAYWVVAKDTPNVENAKKFVAFATSAAPLAGFAKAQQDGPLNPASLALIPPDQAERMPTNARYAEQVVAQDLENFGIDPAELTERFEEWVLS</sequence>
<dbReference type="InterPro" id="IPR006311">
    <property type="entry name" value="TAT_signal"/>
</dbReference>
<proteinExistence type="inferred from homology"/>
<evidence type="ECO:0000256" key="6">
    <source>
        <dbReference type="SAM" id="SignalP"/>
    </source>
</evidence>
<evidence type="ECO:0000313" key="8">
    <source>
        <dbReference type="Proteomes" id="UP000630142"/>
    </source>
</evidence>
<name>A0A8J3DW69_9HYPH</name>
<evidence type="ECO:0000256" key="2">
    <source>
        <dbReference type="ARBA" id="ARBA00008520"/>
    </source>
</evidence>
<dbReference type="Pfam" id="PF13416">
    <property type="entry name" value="SBP_bac_8"/>
    <property type="match status" value="1"/>
</dbReference>
<keyword evidence="8" id="KW-1185">Reference proteome</keyword>
<keyword evidence="4 6" id="KW-0732">Signal</keyword>
<dbReference type="SUPFAM" id="SSF53850">
    <property type="entry name" value="Periplasmic binding protein-like II"/>
    <property type="match status" value="1"/>
</dbReference>
<accession>A0A8J3DW69</accession>
<comment type="similarity">
    <text evidence="2">Belongs to the bacterial solute-binding protein 1 family.</text>
</comment>
<dbReference type="GO" id="GO:0030975">
    <property type="term" value="F:thiamine binding"/>
    <property type="evidence" value="ECO:0007669"/>
    <property type="project" value="TreeGrafter"/>
</dbReference>
<comment type="caution">
    <text evidence="7">The sequence shown here is derived from an EMBL/GenBank/DDBJ whole genome shotgun (WGS) entry which is preliminary data.</text>
</comment>
<dbReference type="RefSeq" id="WP_189503001.1">
    <property type="nucleotide sequence ID" value="NZ_BMZQ01000001.1"/>
</dbReference>
<keyword evidence="3" id="KW-0813">Transport</keyword>
<reference evidence="7" key="2">
    <citation type="submission" date="2020-09" db="EMBL/GenBank/DDBJ databases">
        <authorList>
            <person name="Sun Q."/>
            <person name="Kim S."/>
        </authorList>
    </citation>
    <scope>NUCLEOTIDE SEQUENCE</scope>
    <source>
        <strain evidence="7">KCTC 42249</strain>
    </source>
</reference>
<keyword evidence="5" id="KW-0574">Periplasm</keyword>
<evidence type="ECO:0000256" key="3">
    <source>
        <dbReference type="ARBA" id="ARBA00022448"/>
    </source>
</evidence>
<dbReference type="GO" id="GO:0015888">
    <property type="term" value="P:thiamine transport"/>
    <property type="evidence" value="ECO:0007669"/>
    <property type="project" value="TreeGrafter"/>
</dbReference>
<dbReference type="AlphaFoldDB" id="A0A8J3DW69"/>
<dbReference type="GO" id="GO:0030976">
    <property type="term" value="F:thiamine pyrophosphate binding"/>
    <property type="evidence" value="ECO:0007669"/>
    <property type="project" value="TreeGrafter"/>
</dbReference>
<dbReference type="Proteomes" id="UP000630142">
    <property type="component" value="Unassembled WGS sequence"/>
</dbReference>